<feature type="compositionally biased region" description="Low complexity" evidence="1">
    <location>
        <begin position="111"/>
        <end position="131"/>
    </location>
</feature>
<name>A0A507AJJ0_9PEZI</name>
<dbReference type="InParanoid" id="A0A507AJJ0"/>
<dbReference type="Gene3D" id="3.40.50.1010">
    <property type="entry name" value="5'-nuclease"/>
    <property type="match status" value="1"/>
</dbReference>
<evidence type="ECO:0008006" key="4">
    <source>
        <dbReference type="Google" id="ProtNLM"/>
    </source>
</evidence>
<dbReference type="AlphaFoldDB" id="A0A507AJJ0"/>
<evidence type="ECO:0000256" key="1">
    <source>
        <dbReference type="SAM" id="MobiDB-lite"/>
    </source>
</evidence>
<dbReference type="GO" id="GO:0005085">
    <property type="term" value="F:guanyl-nucleotide exchange factor activity"/>
    <property type="evidence" value="ECO:0007669"/>
    <property type="project" value="TreeGrafter"/>
</dbReference>
<dbReference type="PANTHER" id="PTHR15837:SF5">
    <property type="entry name" value="NYN DOMAIN-CONTAINING PROTEIN"/>
    <property type="match status" value="1"/>
</dbReference>
<comment type="caution">
    <text evidence="2">The sequence shown here is derived from an EMBL/GenBank/DDBJ whole genome shotgun (WGS) entry which is preliminary data.</text>
</comment>
<feature type="region of interest" description="Disordered" evidence="1">
    <location>
        <begin position="1"/>
        <end position="73"/>
    </location>
</feature>
<feature type="compositionally biased region" description="Low complexity" evidence="1">
    <location>
        <begin position="61"/>
        <end position="73"/>
    </location>
</feature>
<dbReference type="InterPro" id="IPR007681">
    <property type="entry name" value="Mog1"/>
</dbReference>
<dbReference type="OrthoDB" id="5590473at2759"/>
<sequence length="468" mass="50587">MGDSSGVQMPSSIPSSPASPKLGNFSRIFQYLTLSSPPPPVPPHVTEGDGVSQKAQTQPLSSPSPRASTPRAYASGFLGGLDLTSVLPDSQAADARVHVSSDEETEGVDQALASSLPETSSTAASSPPSDSNDFVTKHVQSRANVTPYLARSAHNSFLYQQGLVASSIALLEATRPAGALRTRNNQASASPAWTQPYVIVPKYTCSKEDKLRLLQAKLAPQYDLDALGASTYDAAGSQSVHIFVDLSNIVIGFYNSLKICNGIPVDQYVKVPPFFFEGFATVLERGRSVGGRKLAGSVVDNTDRSRWPDYMYEAEAAGYEMNILNRVDKMTLTPKPASRKGYRSGGGREYPSDAYSSDDAAPLRQKRSGEQGVDELLHMKMCQCVLDFSPGTMVLATGDAAAAEFSDGFLVNVQRALKNGWRVELVSWRTGIASAWRNLERRREWAGRFRIIELDSLVDELVGSHLAQ</sequence>
<gene>
    <name evidence="2" type="ORF">E0L32_009193</name>
</gene>
<dbReference type="GO" id="GO:0005634">
    <property type="term" value="C:nucleus"/>
    <property type="evidence" value="ECO:0007669"/>
    <property type="project" value="TreeGrafter"/>
</dbReference>
<evidence type="ECO:0000313" key="2">
    <source>
        <dbReference type="EMBL" id="TPX09592.1"/>
    </source>
</evidence>
<organism evidence="2 3">
    <name type="scientific">Thyridium curvatum</name>
    <dbReference type="NCBI Taxonomy" id="1093900"/>
    <lineage>
        <taxon>Eukaryota</taxon>
        <taxon>Fungi</taxon>
        <taxon>Dikarya</taxon>
        <taxon>Ascomycota</taxon>
        <taxon>Pezizomycotina</taxon>
        <taxon>Sordariomycetes</taxon>
        <taxon>Sordariomycetidae</taxon>
        <taxon>Thyridiales</taxon>
        <taxon>Thyridiaceae</taxon>
        <taxon>Thyridium</taxon>
    </lineage>
</organism>
<accession>A0A507AJJ0</accession>
<dbReference type="GO" id="GO:0031267">
    <property type="term" value="F:small GTPase binding"/>
    <property type="evidence" value="ECO:0007669"/>
    <property type="project" value="TreeGrafter"/>
</dbReference>
<evidence type="ECO:0000313" key="3">
    <source>
        <dbReference type="Proteomes" id="UP000319257"/>
    </source>
</evidence>
<dbReference type="EMBL" id="SKBQ01000065">
    <property type="protein sequence ID" value="TPX09592.1"/>
    <property type="molecule type" value="Genomic_DNA"/>
</dbReference>
<dbReference type="Proteomes" id="UP000319257">
    <property type="component" value="Unassembled WGS sequence"/>
</dbReference>
<protein>
    <recommendedName>
        <fullName evidence="4">NYN domain-containing protein</fullName>
    </recommendedName>
</protein>
<dbReference type="PANTHER" id="PTHR15837">
    <property type="entry name" value="RAN GUANINE NUCLEOTIDE RELEASE FACTOR"/>
    <property type="match status" value="1"/>
</dbReference>
<dbReference type="CDD" id="cd18724">
    <property type="entry name" value="PIN_LabA-like"/>
    <property type="match status" value="1"/>
</dbReference>
<feature type="region of interest" description="Disordered" evidence="1">
    <location>
        <begin position="94"/>
        <end position="134"/>
    </location>
</feature>
<dbReference type="GeneID" id="41976640"/>
<feature type="compositionally biased region" description="Low complexity" evidence="1">
    <location>
        <begin position="10"/>
        <end position="20"/>
    </location>
</feature>
<dbReference type="RefSeq" id="XP_030991303.1">
    <property type="nucleotide sequence ID" value="XM_031144131.1"/>
</dbReference>
<reference evidence="2 3" key="1">
    <citation type="submission" date="2019-06" db="EMBL/GenBank/DDBJ databases">
        <title>Draft genome sequence of the filamentous fungus Phialemoniopsis curvata isolated from diesel fuel.</title>
        <authorList>
            <person name="Varaljay V.A."/>
            <person name="Lyon W.J."/>
            <person name="Crouch A.L."/>
            <person name="Drake C.E."/>
            <person name="Hollomon J.M."/>
            <person name="Nadeau L.J."/>
            <person name="Nunn H.S."/>
            <person name="Stevenson B.S."/>
            <person name="Bojanowski C.L."/>
            <person name="Crookes-Goodson W.J."/>
        </authorList>
    </citation>
    <scope>NUCLEOTIDE SEQUENCE [LARGE SCALE GENOMIC DNA]</scope>
    <source>
        <strain evidence="2 3">D216</strain>
    </source>
</reference>
<dbReference type="STRING" id="1093900.A0A507AJJ0"/>
<keyword evidence="3" id="KW-1185">Reference proteome</keyword>
<proteinExistence type="predicted"/>
<feature type="region of interest" description="Disordered" evidence="1">
    <location>
        <begin position="334"/>
        <end position="367"/>
    </location>
</feature>
<dbReference type="GO" id="GO:0006606">
    <property type="term" value="P:protein import into nucleus"/>
    <property type="evidence" value="ECO:0007669"/>
    <property type="project" value="TreeGrafter"/>
</dbReference>